<dbReference type="Pfam" id="PF16543">
    <property type="entry name" value="DFRP_C"/>
    <property type="match status" value="1"/>
</dbReference>
<dbReference type="PANTHER" id="PTHR12681">
    <property type="entry name" value="ZINC FINGER-CONTAINING PROTEIN P48ZNF"/>
    <property type="match status" value="1"/>
</dbReference>
<dbReference type="Gene3D" id="6.20.400.10">
    <property type="match status" value="1"/>
</dbReference>
<evidence type="ECO:0000313" key="9">
    <source>
        <dbReference type="Proteomes" id="UP001210925"/>
    </source>
</evidence>
<feature type="zinc finger region" description="C3H1-type" evidence="4">
    <location>
        <begin position="86"/>
        <end position="113"/>
    </location>
</feature>
<proteinExistence type="predicted"/>
<keyword evidence="1 4" id="KW-0479">Metal-binding</keyword>
<keyword evidence="3 4" id="KW-0862">Zinc</keyword>
<feature type="coiled-coil region" evidence="5">
    <location>
        <begin position="33"/>
        <end position="63"/>
    </location>
</feature>
<dbReference type="Gene3D" id="4.10.1000.10">
    <property type="entry name" value="Zinc finger, CCCH-type"/>
    <property type="match status" value="1"/>
</dbReference>
<feature type="domain" description="C3H1-type" evidence="7">
    <location>
        <begin position="86"/>
        <end position="113"/>
    </location>
</feature>
<comment type="caution">
    <text evidence="8">The sequence shown here is derived from an EMBL/GenBank/DDBJ whole genome shotgun (WGS) entry which is preliminary data.</text>
</comment>
<dbReference type="PANTHER" id="PTHR12681:SF0">
    <property type="entry name" value="ZINC FINGER CCCH DOMAIN-CONTAINING PROTEIN 15"/>
    <property type="match status" value="1"/>
</dbReference>
<evidence type="ECO:0000256" key="1">
    <source>
        <dbReference type="ARBA" id="ARBA00022723"/>
    </source>
</evidence>
<sequence length="352" mass="41405">MPPKSKKAAIERKQKIVEDKTFGLKNKNKSSKVKKYVEEVTKQREAQEKARQDQLMRKKMEEEKKKEMAELFNTVIIQQKVPFGVDPKTVLCAHFKAGKCQKGDRCKFSHDLNIERKSQKANIYQDVREESKEDKEKDTMENWDQTKLEDAIKQRESGRENLNKATEIVCKYFIEAIETQKYGWFWDCPNGVTCKYRHALPPGFVLKKKETEQERREREEYEKKNEITIEEFLEKERHSLGPNLTPVTAESFAKWKAERTKRQELVLEEQNRSKKEAMARMKAGQKTGMKFSGKDMFDFNPDWANEGDDDAMDEYIIQEQDDEMEISRGVSAASLEDIQDDQDEMQVEDIQE</sequence>
<dbReference type="AlphaFoldDB" id="A0AAD5Y5E1"/>
<evidence type="ECO:0000259" key="7">
    <source>
        <dbReference type="PROSITE" id="PS50103"/>
    </source>
</evidence>
<feature type="compositionally biased region" description="Acidic residues" evidence="6">
    <location>
        <begin position="337"/>
        <end position="352"/>
    </location>
</feature>
<dbReference type="GO" id="GO:0002181">
    <property type="term" value="P:cytoplasmic translation"/>
    <property type="evidence" value="ECO:0007669"/>
    <property type="project" value="TreeGrafter"/>
</dbReference>
<feature type="coiled-coil region" evidence="5">
    <location>
        <begin position="204"/>
        <end position="231"/>
    </location>
</feature>
<dbReference type="SUPFAM" id="SSF90229">
    <property type="entry name" value="CCCH zinc finger"/>
    <property type="match status" value="1"/>
</dbReference>
<feature type="region of interest" description="Disordered" evidence="6">
    <location>
        <begin position="322"/>
        <end position="352"/>
    </location>
</feature>
<dbReference type="InterPro" id="IPR032378">
    <property type="entry name" value="ZC3H15/TMA46_C"/>
</dbReference>
<feature type="zinc finger region" description="C3H1-type" evidence="4">
    <location>
        <begin position="164"/>
        <end position="201"/>
    </location>
</feature>
<organism evidence="8 9">
    <name type="scientific">Boothiomyces macroporosus</name>
    <dbReference type="NCBI Taxonomy" id="261099"/>
    <lineage>
        <taxon>Eukaryota</taxon>
        <taxon>Fungi</taxon>
        <taxon>Fungi incertae sedis</taxon>
        <taxon>Chytridiomycota</taxon>
        <taxon>Chytridiomycota incertae sedis</taxon>
        <taxon>Chytridiomycetes</taxon>
        <taxon>Rhizophydiales</taxon>
        <taxon>Terramycetaceae</taxon>
        <taxon>Boothiomyces</taxon>
    </lineage>
</organism>
<gene>
    <name evidence="8" type="ORF">HK103_001338</name>
</gene>
<keyword evidence="5" id="KW-0175">Coiled coil</keyword>
<evidence type="ECO:0000256" key="4">
    <source>
        <dbReference type="PROSITE-ProRule" id="PRU00723"/>
    </source>
</evidence>
<evidence type="ECO:0000256" key="5">
    <source>
        <dbReference type="SAM" id="Coils"/>
    </source>
</evidence>
<name>A0AAD5Y5E1_9FUNG</name>
<evidence type="ECO:0000256" key="6">
    <source>
        <dbReference type="SAM" id="MobiDB-lite"/>
    </source>
</evidence>
<dbReference type="GO" id="GO:0008270">
    <property type="term" value="F:zinc ion binding"/>
    <property type="evidence" value="ECO:0007669"/>
    <property type="project" value="UniProtKB-KW"/>
</dbReference>
<dbReference type="InterPro" id="IPR000571">
    <property type="entry name" value="Znf_CCCH"/>
</dbReference>
<evidence type="ECO:0000313" key="8">
    <source>
        <dbReference type="EMBL" id="KAJ3252680.1"/>
    </source>
</evidence>
<dbReference type="InterPro" id="IPR036855">
    <property type="entry name" value="Znf_CCCH_sf"/>
</dbReference>
<keyword evidence="2 4" id="KW-0863">Zinc-finger</keyword>
<evidence type="ECO:0000256" key="3">
    <source>
        <dbReference type="ARBA" id="ARBA00022833"/>
    </source>
</evidence>
<dbReference type="Proteomes" id="UP001210925">
    <property type="component" value="Unassembled WGS sequence"/>
</dbReference>
<dbReference type="PROSITE" id="PS50103">
    <property type="entry name" value="ZF_C3H1"/>
    <property type="match status" value="2"/>
</dbReference>
<dbReference type="EMBL" id="JADGKB010000133">
    <property type="protein sequence ID" value="KAJ3252680.1"/>
    <property type="molecule type" value="Genomic_DNA"/>
</dbReference>
<keyword evidence="9" id="KW-1185">Reference proteome</keyword>
<dbReference type="Pfam" id="PF00642">
    <property type="entry name" value="zf-CCCH"/>
    <property type="match status" value="1"/>
</dbReference>
<feature type="domain" description="C3H1-type" evidence="7">
    <location>
        <begin position="164"/>
        <end position="201"/>
    </location>
</feature>
<dbReference type="GO" id="GO:0003729">
    <property type="term" value="F:mRNA binding"/>
    <property type="evidence" value="ECO:0007669"/>
    <property type="project" value="TreeGrafter"/>
</dbReference>
<reference evidence="8" key="1">
    <citation type="submission" date="2020-05" db="EMBL/GenBank/DDBJ databases">
        <title>Phylogenomic resolution of chytrid fungi.</title>
        <authorList>
            <person name="Stajich J.E."/>
            <person name="Amses K."/>
            <person name="Simmons R."/>
            <person name="Seto K."/>
            <person name="Myers J."/>
            <person name="Bonds A."/>
            <person name="Quandt C.A."/>
            <person name="Barry K."/>
            <person name="Liu P."/>
            <person name="Grigoriev I."/>
            <person name="Longcore J.E."/>
            <person name="James T.Y."/>
        </authorList>
    </citation>
    <scope>NUCLEOTIDE SEQUENCE</scope>
    <source>
        <strain evidence="8">PLAUS21</strain>
    </source>
</reference>
<dbReference type="SMART" id="SM00356">
    <property type="entry name" value="ZnF_C3H1"/>
    <property type="match status" value="2"/>
</dbReference>
<protein>
    <recommendedName>
        <fullName evidence="7">C3H1-type domain-containing protein</fullName>
    </recommendedName>
</protein>
<accession>A0AAD5Y5E1</accession>
<evidence type="ECO:0000256" key="2">
    <source>
        <dbReference type="ARBA" id="ARBA00022771"/>
    </source>
</evidence>
<dbReference type="GO" id="GO:0005829">
    <property type="term" value="C:cytosol"/>
    <property type="evidence" value="ECO:0007669"/>
    <property type="project" value="TreeGrafter"/>
</dbReference>